<dbReference type="PANTHER" id="PTHR31387">
    <property type="entry name" value="TESTIS-EXPRESSED PROTEIN 19"/>
    <property type="match status" value="1"/>
</dbReference>
<evidence type="ECO:0000313" key="3">
    <source>
        <dbReference type="Proteomes" id="UP000823872"/>
    </source>
</evidence>
<keyword evidence="3" id="KW-1185">Reference proteome</keyword>
<feature type="region of interest" description="Disordered" evidence="1">
    <location>
        <begin position="1"/>
        <end position="141"/>
    </location>
</feature>
<feature type="compositionally biased region" description="Pro residues" evidence="1">
    <location>
        <begin position="215"/>
        <end position="226"/>
    </location>
</feature>
<evidence type="ECO:0000313" key="2">
    <source>
        <dbReference type="Ensembl" id="ENSFCTP00005009540.1"/>
    </source>
</evidence>
<reference evidence="3" key="3">
    <citation type="submission" date="2021-02" db="EMBL/GenBank/DDBJ databases">
        <title>Safari Cat Assemblies.</title>
        <authorList>
            <person name="Bredemeyer K.R."/>
            <person name="Murphy W.J."/>
        </authorList>
    </citation>
    <scope>NUCLEOTIDE SEQUENCE [LARGE SCALE GENOMIC DNA]</scope>
</reference>
<feature type="compositionally biased region" description="Low complexity" evidence="1">
    <location>
        <begin position="252"/>
        <end position="265"/>
    </location>
</feature>
<feature type="region of interest" description="Disordered" evidence="1">
    <location>
        <begin position="324"/>
        <end position="350"/>
    </location>
</feature>
<dbReference type="Ensembl" id="ENSFCTT00005014386.1">
    <property type="protein sequence ID" value="ENSFCTP00005009560.1"/>
    <property type="gene ID" value="ENSFCTG00005005216.1"/>
</dbReference>
<dbReference type="GeneTree" id="ENSGT00390000014279"/>
<proteinExistence type="predicted"/>
<organism evidence="2 3">
    <name type="scientific">Felis catus</name>
    <name type="common">Cat</name>
    <name type="synonym">Felis silvestris catus</name>
    <dbReference type="NCBI Taxonomy" id="9685"/>
    <lineage>
        <taxon>Eukaryota</taxon>
        <taxon>Metazoa</taxon>
        <taxon>Chordata</taxon>
        <taxon>Craniata</taxon>
        <taxon>Vertebrata</taxon>
        <taxon>Euteleostomi</taxon>
        <taxon>Mammalia</taxon>
        <taxon>Eutheria</taxon>
        <taxon>Laurasiatheria</taxon>
        <taxon>Carnivora</taxon>
        <taxon>Feliformia</taxon>
        <taxon>Felidae</taxon>
        <taxon>Felinae</taxon>
        <taxon>Felis</taxon>
    </lineage>
</organism>
<gene>
    <name evidence="2" type="primary">TADA3</name>
</gene>
<feature type="compositionally biased region" description="Basic residues" evidence="1">
    <location>
        <begin position="96"/>
        <end position="106"/>
    </location>
</feature>
<dbReference type="Pfam" id="PF15553">
    <property type="entry name" value="TEX19"/>
    <property type="match status" value="1"/>
</dbReference>
<dbReference type="Ensembl" id="ENSFCTT00005014371.1">
    <property type="protein sequence ID" value="ENSFCTP00005009545.1"/>
    <property type="gene ID" value="ENSFCTG00005005216.1"/>
</dbReference>
<dbReference type="Ensembl" id="ENSFCTT00005014366.1">
    <property type="protein sequence ID" value="ENSFCTP00005009540.1"/>
    <property type="gene ID" value="ENSFCTG00005005216.1"/>
</dbReference>
<reference evidence="2" key="4">
    <citation type="submission" date="2025-05" db="UniProtKB">
        <authorList>
            <consortium name="Ensembl"/>
        </authorList>
    </citation>
    <scope>IDENTIFICATION</scope>
    <source>
        <strain evidence="2">breed Abyssinian</strain>
    </source>
</reference>
<reference evidence="2" key="1">
    <citation type="journal article" date="2007" name="Genome Res.">
        <title>Initial sequence and comparative analysis of the cat genome.</title>
        <authorList>
            <person name="Pontius J.U."/>
            <person name="Mullikin J.C."/>
            <person name="Smith D.R."/>
            <person name="Lindblad-Toh K."/>
            <person name="Gnerre S."/>
            <person name="Clamp M."/>
            <person name="Chang J."/>
            <person name="Stephens R."/>
            <person name="Neelam B."/>
            <person name="Volfovsky N."/>
            <person name="Schaffer A.A."/>
            <person name="Agarwala R."/>
            <person name="Narfstrom K."/>
            <person name="Murphy W.J."/>
            <person name="Giger U."/>
            <person name="Roca A.L."/>
            <person name="Antunes A."/>
            <person name="Menotti-Raymond M."/>
            <person name="Yuhki N."/>
            <person name="Pecon-Slattery J."/>
            <person name="Johnson W.E."/>
            <person name="Bourque G."/>
            <person name="Tesler G."/>
            <person name="O'Brien S.J."/>
        </authorList>
    </citation>
    <scope>NUCLEOTIDE SEQUENCE [LARGE SCALE GENOMIC DNA]</scope>
    <source>
        <strain evidence="2">Abyssinian</strain>
    </source>
</reference>
<dbReference type="PANTHER" id="PTHR31387:SF0">
    <property type="entry name" value="TESTIS-EXPRESSED PROTEIN 19"/>
    <property type="match status" value="1"/>
</dbReference>
<accession>A0ABI7WHU7</accession>
<feature type="compositionally biased region" description="Low complexity" evidence="1">
    <location>
        <begin position="71"/>
        <end position="83"/>
    </location>
</feature>
<feature type="compositionally biased region" description="Pro residues" evidence="1">
    <location>
        <begin position="273"/>
        <end position="285"/>
    </location>
</feature>
<dbReference type="Ensembl" id="ENSFCTT00005014378.1">
    <property type="protein sequence ID" value="ENSFCTP00005009552.1"/>
    <property type="gene ID" value="ENSFCTG00005005216.1"/>
</dbReference>
<name>A0ABI7WHU7_FELCA</name>
<sequence length="440" mass="46317">AGGRARVTPPRRGLWSGGRPPPPPGSEEEGPDHHFAPTELEPQDAAPRGLGPEDADWTQSLPWRLRTLAEAPSSVAGASQSGPAPGGAHGVGAGHHAGRGPRRGRGLVKGPAAPLRGGLLRCRLPPEDDAGVGPAESPGKSWKVLLEPHEVWAVGPQDAPQKQDLHRWKLRVLESSPPGQDEELVPADTALPKRGLAILSSSPWAKAGAGEGAPPASPGPRPPPPTGGSRAPPSPGAAGPVGGAWLPWEPRPWGSWPASSPSAEGPRTEGPRPKWPPSSWLPPPHDSQGSHRPRIGGAGAWGRRMGSCVGTEDRDRLCLRGRDPKACKRERGSPPPNATEPGTRRPGRRASRTVAAAQLVKWGAGCASGPRPALGHTQGCVEWDTRAPEHAEVRATGMCACLRPDGLWGSRRPCRRQWGRWCALGEAWFRMLAILCGMTV</sequence>
<dbReference type="Proteomes" id="UP000823872">
    <property type="component" value="Chromosome E1"/>
</dbReference>
<evidence type="ECO:0000256" key="1">
    <source>
        <dbReference type="SAM" id="MobiDB-lite"/>
    </source>
</evidence>
<feature type="compositionally biased region" description="Gly residues" evidence="1">
    <location>
        <begin position="84"/>
        <end position="95"/>
    </location>
</feature>
<reference evidence="2" key="2">
    <citation type="submission" date="2011-09" db="EMBL/GenBank/DDBJ databases">
        <title>Sequence assembly of the Felis catus genome version 6.2.</title>
        <authorList>
            <person name="Hillier L.W."/>
            <person name="Warren W."/>
            <person name="Obrien S."/>
            <person name="Wilson R.K."/>
        </authorList>
    </citation>
    <scope>NUCLEOTIDE SEQUENCE [LARGE SCALE GENOMIC DNA]</scope>
    <source>
        <strain evidence="2">Abyssinian</strain>
    </source>
</reference>
<feature type="compositionally biased region" description="Low complexity" evidence="1">
    <location>
        <begin position="203"/>
        <end position="214"/>
    </location>
</feature>
<feature type="region of interest" description="Disordered" evidence="1">
    <location>
        <begin position="196"/>
        <end position="308"/>
    </location>
</feature>
<protein>
    <submittedName>
        <fullName evidence="2">Uncharacterized protein</fullName>
    </submittedName>
</protein>
<dbReference type="InterPro" id="IPR029093">
    <property type="entry name" value="TEX19"/>
</dbReference>
<feature type="compositionally biased region" description="Low complexity" evidence="1">
    <location>
        <begin position="114"/>
        <end position="123"/>
    </location>
</feature>